<reference evidence="7" key="1">
    <citation type="submission" date="2021-02" db="EMBL/GenBank/DDBJ databases">
        <authorList>
            <person name="Dougan E. K."/>
            <person name="Rhodes N."/>
            <person name="Thang M."/>
            <person name="Chan C."/>
        </authorList>
    </citation>
    <scope>NUCLEOTIDE SEQUENCE</scope>
</reference>
<feature type="transmembrane region" description="Helical" evidence="6">
    <location>
        <begin position="343"/>
        <end position="362"/>
    </location>
</feature>
<dbReference type="PANTHER" id="PTHR10924:SF6">
    <property type="entry name" value="SOLUTE CARRIER FAMILY 49 MEMBER A3"/>
    <property type="match status" value="1"/>
</dbReference>
<evidence type="ECO:0000256" key="2">
    <source>
        <dbReference type="ARBA" id="ARBA00022692"/>
    </source>
</evidence>
<dbReference type="Gene3D" id="1.20.1250.20">
    <property type="entry name" value="MFS general substrate transporter like domains"/>
    <property type="match status" value="2"/>
</dbReference>
<dbReference type="AlphaFoldDB" id="A0A813J2N3"/>
<evidence type="ECO:0000256" key="5">
    <source>
        <dbReference type="SAM" id="MobiDB-lite"/>
    </source>
</evidence>
<dbReference type="SUPFAM" id="SSF103473">
    <property type="entry name" value="MFS general substrate transporter"/>
    <property type="match status" value="1"/>
</dbReference>
<keyword evidence="4 6" id="KW-0472">Membrane</keyword>
<keyword evidence="2 6" id="KW-0812">Transmembrane</keyword>
<dbReference type="GO" id="GO:0016020">
    <property type="term" value="C:membrane"/>
    <property type="evidence" value="ECO:0007669"/>
    <property type="project" value="UniProtKB-SubCell"/>
</dbReference>
<comment type="subcellular location">
    <subcellularLocation>
        <location evidence="1">Membrane</location>
        <topology evidence="1">Multi-pass membrane protein</topology>
    </subcellularLocation>
</comment>
<feature type="transmembrane region" description="Helical" evidence="6">
    <location>
        <begin position="402"/>
        <end position="425"/>
    </location>
</feature>
<evidence type="ECO:0000256" key="3">
    <source>
        <dbReference type="ARBA" id="ARBA00022989"/>
    </source>
</evidence>
<proteinExistence type="predicted"/>
<comment type="caution">
    <text evidence="7">The sequence shown here is derived from an EMBL/GenBank/DDBJ whole genome shotgun (WGS) entry which is preliminary data.</text>
</comment>
<dbReference type="PANTHER" id="PTHR10924">
    <property type="entry name" value="MAJOR FACILITATOR SUPERFAMILY PROTEIN-RELATED"/>
    <property type="match status" value="1"/>
</dbReference>
<evidence type="ECO:0000256" key="1">
    <source>
        <dbReference type="ARBA" id="ARBA00004141"/>
    </source>
</evidence>
<evidence type="ECO:0000256" key="6">
    <source>
        <dbReference type="SAM" id="Phobius"/>
    </source>
</evidence>
<keyword evidence="3 6" id="KW-1133">Transmembrane helix</keyword>
<feature type="transmembrane region" description="Helical" evidence="6">
    <location>
        <begin position="431"/>
        <end position="451"/>
    </location>
</feature>
<feature type="transmembrane region" description="Helical" evidence="6">
    <location>
        <begin position="311"/>
        <end position="331"/>
    </location>
</feature>
<feature type="transmembrane region" description="Helical" evidence="6">
    <location>
        <begin position="50"/>
        <end position="68"/>
    </location>
</feature>
<feature type="non-terminal residue" evidence="7">
    <location>
        <position position="500"/>
    </location>
</feature>
<feature type="transmembrane region" description="Helical" evidence="6">
    <location>
        <begin position="118"/>
        <end position="134"/>
    </location>
</feature>
<evidence type="ECO:0000256" key="4">
    <source>
        <dbReference type="ARBA" id="ARBA00023136"/>
    </source>
</evidence>
<evidence type="ECO:0000313" key="8">
    <source>
        <dbReference type="Proteomes" id="UP000626109"/>
    </source>
</evidence>
<feature type="transmembrane region" description="Helical" evidence="6">
    <location>
        <begin position="88"/>
        <end position="106"/>
    </location>
</feature>
<dbReference type="EMBL" id="CAJNNW010018936">
    <property type="protein sequence ID" value="CAE8663736.1"/>
    <property type="molecule type" value="Genomic_DNA"/>
</dbReference>
<dbReference type="Pfam" id="PF07690">
    <property type="entry name" value="MFS_1"/>
    <property type="match status" value="1"/>
</dbReference>
<name>A0A813J2N3_POLGL</name>
<dbReference type="GO" id="GO:0022857">
    <property type="term" value="F:transmembrane transporter activity"/>
    <property type="evidence" value="ECO:0007669"/>
    <property type="project" value="InterPro"/>
</dbReference>
<organism evidence="7 8">
    <name type="scientific">Polarella glacialis</name>
    <name type="common">Dinoflagellate</name>
    <dbReference type="NCBI Taxonomy" id="89957"/>
    <lineage>
        <taxon>Eukaryota</taxon>
        <taxon>Sar</taxon>
        <taxon>Alveolata</taxon>
        <taxon>Dinophyceae</taxon>
        <taxon>Suessiales</taxon>
        <taxon>Suessiaceae</taxon>
        <taxon>Polarella</taxon>
    </lineage>
</organism>
<gene>
    <name evidence="7" type="ORF">PGLA2088_LOCUS15354</name>
</gene>
<accession>A0A813J2N3</accession>
<feature type="transmembrane region" description="Helical" evidence="6">
    <location>
        <begin position="188"/>
        <end position="209"/>
    </location>
</feature>
<dbReference type="InterPro" id="IPR011701">
    <property type="entry name" value="MFS"/>
</dbReference>
<dbReference type="Proteomes" id="UP000626109">
    <property type="component" value="Unassembled WGS sequence"/>
</dbReference>
<feature type="transmembrane region" description="Helical" evidence="6">
    <location>
        <begin position="224"/>
        <end position="244"/>
    </location>
</feature>
<protein>
    <submittedName>
        <fullName evidence="7">Uncharacterized protein</fullName>
    </submittedName>
</protein>
<dbReference type="InterPro" id="IPR049680">
    <property type="entry name" value="FLVCR1-2_SLC49-like"/>
</dbReference>
<feature type="region of interest" description="Disordered" evidence="5">
    <location>
        <begin position="1"/>
        <end position="23"/>
    </location>
</feature>
<feature type="transmembrane region" description="Helical" evidence="6">
    <location>
        <begin position="368"/>
        <end position="390"/>
    </location>
</feature>
<evidence type="ECO:0000313" key="7">
    <source>
        <dbReference type="EMBL" id="CAE8663736.1"/>
    </source>
</evidence>
<dbReference type="InterPro" id="IPR036259">
    <property type="entry name" value="MFS_trans_sf"/>
</dbReference>
<sequence>DVLRSRPAPFSLLPAAPKTPVPEAPLEEGKLGKAGGGLWRFAFLPLPPRWRMLLILCINICVSYLPWYTFVPITSQGMAAFEVVSQDLNMLCIIYSLVYVPSVFLSDKLLTAVGCRRCFIFATGCLSVGCWLRCRPSLLENLPVSLLPFTWLLLGQTLCAAGQTFLVNATSHMAAEWFPPDERPAAAMISNLMNFLGGSLSFVVPTWYVSPSAPLRLAQQQVDALLFAQFQASVGALLLTVSLYRDAPLATSMSLKRLAEPMCSELINILSSRDFWLINGQFIVYLTVMNTFDAVEGALLLNYGYSEALSSWSAVVFGGTSIVSTILEAAVIRHPAHYRNALIGSNCLLGLSCLLVLSSLSLRLKGSGFVFAVAVMGFSSPGWGCSLELGSEVCYPAHEATVSSLLEACGAVTSVVGILLAQWLIDSGRSSLLLLVMAGASFAGAASLLCLSGRLHRREAEEVEIQLQELGDRGRALETGLGSVGCKHLGKRSDLLESES</sequence>
<feature type="transmembrane region" description="Helical" evidence="6">
    <location>
        <begin position="146"/>
        <end position="167"/>
    </location>
</feature>